<dbReference type="Pfam" id="PF18962">
    <property type="entry name" value="Por_Secre_tail"/>
    <property type="match status" value="1"/>
</dbReference>
<dbReference type="InterPro" id="IPR022409">
    <property type="entry name" value="PKD/Chitinase_dom"/>
</dbReference>
<protein>
    <submittedName>
        <fullName evidence="9">S8 family serine peptidase</fullName>
    </submittedName>
</protein>
<dbReference type="InterPro" id="IPR011628">
    <property type="entry name" value="Cleaved_adhesin"/>
</dbReference>
<dbReference type="GO" id="GO:0004252">
    <property type="term" value="F:serine-type endopeptidase activity"/>
    <property type="evidence" value="ECO:0007669"/>
    <property type="project" value="UniProtKB-UniRule"/>
</dbReference>
<dbReference type="InterPro" id="IPR000601">
    <property type="entry name" value="PKD_dom"/>
</dbReference>
<keyword evidence="4 6" id="KW-0378">Hydrolase</keyword>
<dbReference type="PANTHER" id="PTHR43399">
    <property type="entry name" value="SUBTILISIN-RELATED"/>
    <property type="match status" value="1"/>
</dbReference>
<dbReference type="OrthoDB" id="1401747at2"/>
<feature type="active site" description="Charge relay system" evidence="6">
    <location>
        <position position="34"/>
    </location>
</feature>
<evidence type="ECO:0000256" key="2">
    <source>
        <dbReference type="ARBA" id="ARBA00022670"/>
    </source>
</evidence>
<dbReference type="EMBL" id="CP029149">
    <property type="protein sequence ID" value="QHN66091.1"/>
    <property type="molecule type" value="Genomic_DNA"/>
</dbReference>
<comment type="similarity">
    <text evidence="1 6">Belongs to the peptidase S8 family.</text>
</comment>
<feature type="domain" description="PKD" evidence="8">
    <location>
        <begin position="788"/>
        <end position="852"/>
    </location>
</feature>
<organism evidence="9 10">
    <name type="scientific">Bergeyella cardium</name>
    <dbReference type="NCBI Taxonomy" id="1585976"/>
    <lineage>
        <taxon>Bacteria</taxon>
        <taxon>Pseudomonadati</taxon>
        <taxon>Bacteroidota</taxon>
        <taxon>Flavobacteriia</taxon>
        <taxon>Flavobacteriales</taxon>
        <taxon>Weeksellaceae</taxon>
        <taxon>Bergeyella</taxon>
    </lineage>
</organism>
<dbReference type="Gene3D" id="2.60.40.10">
    <property type="entry name" value="Immunoglobulins"/>
    <property type="match status" value="2"/>
</dbReference>
<dbReference type="PANTHER" id="PTHR43399:SF4">
    <property type="entry name" value="CELL WALL-ASSOCIATED PROTEASE"/>
    <property type="match status" value="1"/>
</dbReference>
<dbReference type="SMART" id="SM00089">
    <property type="entry name" value="PKD"/>
    <property type="match status" value="2"/>
</dbReference>
<keyword evidence="2 6" id="KW-0645">Protease</keyword>
<dbReference type="InterPro" id="IPR013783">
    <property type="entry name" value="Ig-like_fold"/>
</dbReference>
<dbReference type="PROSITE" id="PS00138">
    <property type="entry name" value="SUBTILASE_SER"/>
    <property type="match status" value="1"/>
</dbReference>
<dbReference type="CDD" id="cd04842">
    <property type="entry name" value="Peptidases_S8_Kp43_protease"/>
    <property type="match status" value="1"/>
</dbReference>
<proteinExistence type="inferred from homology"/>
<dbReference type="Pfam" id="PF00082">
    <property type="entry name" value="Peptidase_S8"/>
    <property type="match status" value="1"/>
</dbReference>
<dbReference type="SUPFAM" id="SSF49785">
    <property type="entry name" value="Galactose-binding domain-like"/>
    <property type="match status" value="1"/>
</dbReference>
<evidence type="ECO:0000256" key="1">
    <source>
        <dbReference type="ARBA" id="ARBA00011073"/>
    </source>
</evidence>
<dbReference type="SUPFAM" id="SSF49299">
    <property type="entry name" value="PKD domain"/>
    <property type="match status" value="2"/>
</dbReference>
<evidence type="ECO:0000256" key="3">
    <source>
        <dbReference type="ARBA" id="ARBA00022729"/>
    </source>
</evidence>
<dbReference type="NCBIfam" id="TIGR04183">
    <property type="entry name" value="Por_Secre_tail"/>
    <property type="match status" value="1"/>
</dbReference>
<evidence type="ECO:0000256" key="7">
    <source>
        <dbReference type="SAM" id="MobiDB-lite"/>
    </source>
</evidence>
<keyword evidence="3" id="KW-0732">Signal</keyword>
<dbReference type="Gene3D" id="2.60.120.380">
    <property type="match status" value="1"/>
</dbReference>
<dbReference type="InterPro" id="IPR034058">
    <property type="entry name" value="TagA/B/C/D_pept_dom"/>
</dbReference>
<sequence length="1339" mass="146816">MRVFEWDGGATLVSHREFGGRAKQKDNPRTTSPHATHVAGTMIASGIDKRAKGMAPKAELHAYDWYSDLNEMSDAAANEGALLSNHSYGIPAGFVYGSYSGQPGWHWLGEDDETEDSYFGKYIDTDTSWDLVSRLAPYYLPVKAAGNPRGDGPSPGSYHFVRTAQNTWKRSNEAREVNGGADGFDCISASTTGKNILVVAAAEKMPGGYKQPSDVKVASFSAFGPTDDGRIKPDITGIGVDVFSTNSSNSSSYTVMSGTSMASPNVTGSLLLLQEHYKKLYSSFMKSATLKALAIHTANEAGPHDGPDYMFGWGLLNDFKAAQVISLRNKFSLISEEKLNNKQTITKQLVAKGTEPLVVTIAWDDAVIERKDLPQGLNNRQSVLVNDLDIRITDGTNEYFPWVLDPDHPANAAQQADNARDNVEQIVIKNPEAGKTYTLKITHKGDLKDNEISGGSYTLINAASQDFSLIATGVEFDVKKDLTIKAIKLPPAKDFSNATPVEVEVANEGTESVAAGAVLKYKVINTDDNTESAEAQVSLDAVSGKSSIKKTITVDLSKSFANYTIEAEVVSTEDEITFNNKATAKAYNTIVDLTEKKSSFSYDFESPFDKKGWTAEDTDDDKKTWMIHSDRTFAHSGAQVAVNFPGHKTTNDWMFSNPFQVKPNTLYSLEFYAAKLDENKKESLEVFIGNEATSTAMLTKLDNSAAEDLTNSYAKYSYEFRTPSTADKLFIGFHHKSDTDSYAVAVDDVVLRHADGEPVVAFKADRVKANSYEVITLNNETFSAAQQPVTSYEWSFNPNKVAYQDGTNAHSKTPKVLLTENGLYTVTLKATNSEGTGSLTKDSYISIQNTPVVASFTETATKIGEGETITFKNTSTGNPVPTKFNWVITPSENVEFTSGTSAASENIIVKFNKYGKYSVALTAESPHNADTKEKAKLINVTTLYQGVGQVNHSLDTAAKTLTLNWERPFMRPDYNEDFEGATVPVDMTVIDANQDGKTWGLSTNYKSTGKKGIAVYFARNNKVADDWLITPMQKAGAEELAFDYFHQYKERYDIYLIEATQGGTVPSVDEIKANGHKIYTEEATTGKMSKFATKAIDIKPHTAKDFFIAFHYRSLPKESYAIALDNIQVGYNNAGKTDRKADKSTEEIKDYKAIYEAGKELINIAAIEQITPVGKEEIPVKEFGFTTEPKLKGYEIHRNGVKLSDISDVNTLSFVDHLTDNGTYTYDVYALYEENSGTVKSDKESTTVVVTNLSTSEAAKTSTLKIYPNPSNGHFTIDAGTGVSHMKAEVYDMAGKLVFKGDYKSAQAELDLTSFPKGAYLLSVVNDRGEKQTAKLIIK</sequence>
<keyword evidence="5 6" id="KW-0720">Serine protease</keyword>
<evidence type="ECO:0000313" key="10">
    <source>
        <dbReference type="Proteomes" id="UP000464318"/>
    </source>
</evidence>
<evidence type="ECO:0000259" key="8">
    <source>
        <dbReference type="PROSITE" id="PS50093"/>
    </source>
</evidence>
<evidence type="ECO:0000256" key="6">
    <source>
        <dbReference type="PROSITE-ProRule" id="PRU01240"/>
    </source>
</evidence>
<dbReference type="InterPro" id="IPR008979">
    <property type="entry name" value="Galactose-bd-like_sf"/>
</dbReference>
<dbReference type="GO" id="GO:0006508">
    <property type="term" value="P:proteolysis"/>
    <property type="evidence" value="ECO:0007669"/>
    <property type="project" value="UniProtKB-KW"/>
</dbReference>
<keyword evidence="10" id="KW-1185">Reference proteome</keyword>
<dbReference type="SUPFAM" id="SSF52743">
    <property type="entry name" value="Subtilisin-like"/>
    <property type="match status" value="1"/>
</dbReference>
<reference evidence="9 10" key="1">
    <citation type="submission" date="2018-04" db="EMBL/GenBank/DDBJ databases">
        <title>Characteristic and Complete Genome Sequencing of A Novel Member of Infective Endocarditis Causative Bacteria: Bergeyella cardium QL-PH.</title>
        <authorList>
            <person name="Pan H."/>
            <person name="Sun E."/>
            <person name="Zhang Y."/>
        </authorList>
    </citation>
    <scope>NUCLEOTIDE SEQUENCE [LARGE SCALE GENOMIC DNA]</scope>
    <source>
        <strain evidence="9 10">HPQL</strain>
    </source>
</reference>
<dbReference type="CDD" id="cd00146">
    <property type="entry name" value="PKD"/>
    <property type="match status" value="1"/>
</dbReference>
<feature type="active site" description="Charge relay system" evidence="6">
    <location>
        <position position="260"/>
    </location>
</feature>
<dbReference type="InterPro" id="IPR026444">
    <property type="entry name" value="Secre_tail"/>
</dbReference>
<name>A0A6P1QYW5_9FLAO</name>
<dbReference type="KEGG" id="bcad:DBX24_02695"/>
<dbReference type="Gene3D" id="3.40.50.200">
    <property type="entry name" value="Peptidase S8/S53 domain"/>
    <property type="match status" value="1"/>
</dbReference>
<feature type="compositionally biased region" description="Basic and acidic residues" evidence="7">
    <location>
        <begin position="16"/>
        <end position="28"/>
    </location>
</feature>
<feature type="region of interest" description="Disordered" evidence="7">
    <location>
        <begin position="16"/>
        <end position="35"/>
    </location>
</feature>
<dbReference type="InterPro" id="IPR000209">
    <property type="entry name" value="Peptidase_S8/S53_dom"/>
</dbReference>
<dbReference type="Pfam" id="PF07675">
    <property type="entry name" value="Cleaved_Adhesin"/>
    <property type="match status" value="2"/>
</dbReference>
<accession>A0A6P1QYW5</accession>
<evidence type="ECO:0000256" key="4">
    <source>
        <dbReference type="ARBA" id="ARBA00022801"/>
    </source>
</evidence>
<dbReference type="Gene3D" id="2.60.120.200">
    <property type="match status" value="2"/>
</dbReference>
<gene>
    <name evidence="9" type="ORF">DBX24_02695</name>
</gene>
<dbReference type="NCBIfam" id="NF038128">
    <property type="entry name" value="choice_anch_J"/>
    <property type="match status" value="2"/>
</dbReference>
<feature type="active site" description="Charge relay system" evidence="6">
    <location>
        <position position="7"/>
    </location>
</feature>
<dbReference type="InterPro" id="IPR023828">
    <property type="entry name" value="Peptidase_S8_Ser-AS"/>
</dbReference>
<dbReference type="PROSITE" id="PS50093">
    <property type="entry name" value="PKD"/>
    <property type="match status" value="1"/>
</dbReference>
<dbReference type="InterPro" id="IPR035986">
    <property type="entry name" value="PKD_dom_sf"/>
</dbReference>
<dbReference type="PROSITE" id="PS51892">
    <property type="entry name" value="SUBTILASE"/>
    <property type="match status" value="1"/>
</dbReference>
<dbReference type="InterPro" id="IPR036852">
    <property type="entry name" value="Peptidase_S8/S53_dom_sf"/>
</dbReference>
<dbReference type="Proteomes" id="UP000464318">
    <property type="component" value="Chromosome"/>
</dbReference>
<evidence type="ECO:0000256" key="5">
    <source>
        <dbReference type="ARBA" id="ARBA00022825"/>
    </source>
</evidence>
<dbReference type="InterPro" id="IPR051048">
    <property type="entry name" value="Peptidase_S8/S53_subtilisin"/>
</dbReference>
<evidence type="ECO:0000313" key="9">
    <source>
        <dbReference type="EMBL" id="QHN66091.1"/>
    </source>
</evidence>